<dbReference type="PANTHER" id="PTHR45458:SF1">
    <property type="entry name" value="SHORT CHAIN DEHYDROGENASE"/>
    <property type="match status" value="1"/>
</dbReference>
<evidence type="ECO:0000256" key="1">
    <source>
        <dbReference type="RuleBase" id="RU000363"/>
    </source>
</evidence>
<reference evidence="2 3" key="1">
    <citation type="submission" date="2016-07" db="EMBL/GenBank/DDBJ databases">
        <title>Pervasive Adenine N6-methylation of Active Genes in Fungi.</title>
        <authorList>
            <consortium name="DOE Joint Genome Institute"/>
            <person name="Mondo S.J."/>
            <person name="Dannebaum R.O."/>
            <person name="Kuo R.C."/>
            <person name="Labutti K."/>
            <person name="Haridas S."/>
            <person name="Kuo A."/>
            <person name="Salamov A."/>
            <person name="Ahrendt S.R."/>
            <person name="Lipzen A."/>
            <person name="Sullivan W."/>
            <person name="Andreopoulos W.B."/>
            <person name="Clum A."/>
            <person name="Lindquist E."/>
            <person name="Daum C."/>
            <person name="Ramamoorthy G.K."/>
            <person name="Gryganskyi A."/>
            <person name="Culley D."/>
            <person name="Magnuson J.K."/>
            <person name="James T.Y."/>
            <person name="O'Malley M.A."/>
            <person name="Stajich J.E."/>
            <person name="Spatafora J.W."/>
            <person name="Visel A."/>
            <person name="Grigoriev I.V."/>
        </authorList>
    </citation>
    <scope>NUCLEOTIDE SEQUENCE [LARGE SCALE GENOMIC DNA]</scope>
    <source>
        <strain evidence="2 3">JEL800</strain>
    </source>
</reference>
<dbReference type="InterPro" id="IPR002347">
    <property type="entry name" value="SDR_fam"/>
</dbReference>
<comment type="similarity">
    <text evidence="1">Belongs to the short-chain dehydrogenases/reductases (SDR) family.</text>
</comment>
<dbReference type="InterPro" id="IPR036291">
    <property type="entry name" value="NAD(P)-bd_dom_sf"/>
</dbReference>
<dbReference type="AlphaFoldDB" id="A0A1Y2CFZ0"/>
<name>A0A1Y2CFZ0_9FUNG</name>
<dbReference type="InterPro" id="IPR052184">
    <property type="entry name" value="SDR_enzymes"/>
</dbReference>
<accession>A0A1Y2CFZ0</accession>
<comment type="caution">
    <text evidence="2">The sequence shown here is derived from an EMBL/GenBank/DDBJ whole genome shotgun (WGS) entry which is preliminary data.</text>
</comment>
<keyword evidence="3" id="KW-1185">Reference proteome</keyword>
<dbReference type="Pfam" id="PF00106">
    <property type="entry name" value="adh_short"/>
    <property type="match status" value="2"/>
</dbReference>
<dbReference type="SUPFAM" id="SSF51735">
    <property type="entry name" value="NAD(P)-binding Rossmann-fold domains"/>
    <property type="match status" value="1"/>
</dbReference>
<dbReference type="PANTHER" id="PTHR45458">
    <property type="entry name" value="SHORT-CHAIN DEHYDROGENASE/REDUCTASE SDR"/>
    <property type="match status" value="1"/>
</dbReference>
<dbReference type="Proteomes" id="UP000193642">
    <property type="component" value="Unassembled WGS sequence"/>
</dbReference>
<evidence type="ECO:0000313" key="3">
    <source>
        <dbReference type="Proteomes" id="UP000193642"/>
    </source>
</evidence>
<dbReference type="PRINTS" id="PR00081">
    <property type="entry name" value="GDHRDH"/>
</dbReference>
<evidence type="ECO:0000313" key="2">
    <source>
        <dbReference type="EMBL" id="ORY45734.1"/>
    </source>
</evidence>
<organism evidence="2 3">
    <name type="scientific">Rhizoclosmatium globosum</name>
    <dbReference type="NCBI Taxonomy" id="329046"/>
    <lineage>
        <taxon>Eukaryota</taxon>
        <taxon>Fungi</taxon>
        <taxon>Fungi incertae sedis</taxon>
        <taxon>Chytridiomycota</taxon>
        <taxon>Chytridiomycota incertae sedis</taxon>
        <taxon>Chytridiomycetes</taxon>
        <taxon>Chytridiales</taxon>
        <taxon>Chytriomycetaceae</taxon>
        <taxon>Rhizoclosmatium</taxon>
    </lineage>
</organism>
<dbReference type="GO" id="GO:0016616">
    <property type="term" value="F:oxidoreductase activity, acting on the CH-OH group of donors, NAD or NADP as acceptor"/>
    <property type="evidence" value="ECO:0007669"/>
    <property type="project" value="TreeGrafter"/>
</dbReference>
<dbReference type="EMBL" id="MCGO01000019">
    <property type="protein sequence ID" value="ORY45734.1"/>
    <property type="molecule type" value="Genomic_DNA"/>
</dbReference>
<dbReference type="PRINTS" id="PR00080">
    <property type="entry name" value="SDRFAMILY"/>
</dbReference>
<dbReference type="OrthoDB" id="9876299at2759"/>
<dbReference type="Gene3D" id="3.40.50.720">
    <property type="entry name" value="NAD(P)-binding Rossmann-like Domain"/>
    <property type="match status" value="2"/>
</dbReference>
<gene>
    <name evidence="2" type="ORF">BCR33DRAFT_716357</name>
</gene>
<proteinExistence type="inferred from homology"/>
<protein>
    <submittedName>
        <fullName evidence="2">NAD(P)-binding protein</fullName>
    </submittedName>
</protein>
<sequence>MGKTVVITGSSRGIGRALAEHYEKAGWKVIATARNASIAAFANSLADTPVNLLINNAGIFEKGEHTTALVDQFVTNAVGGSTPGNPAVVANISSGMGSIGDNTSGGYYGYRASKSALNSFMKTLSLEWKPENISVLLFCPGWVQTDMGGAGAAITTTQSVTGLSGLIDKAFGDLGMTGSYLRYNGDKIEW</sequence>
<dbReference type="STRING" id="329046.A0A1Y2CFZ0"/>